<evidence type="ECO:0000256" key="5">
    <source>
        <dbReference type="ARBA" id="ARBA00022723"/>
    </source>
</evidence>
<comment type="catalytic activity">
    <reaction evidence="12 13">
        <text>tRNA(Thr) + L-threonine + ATP = L-threonyl-tRNA(Thr) + AMP + diphosphate + H(+)</text>
        <dbReference type="Rhea" id="RHEA:24624"/>
        <dbReference type="Rhea" id="RHEA-COMP:9670"/>
        <dbReference type="Rhea" id="RHEA-COMP:9704"/>
        <dbReference type="ChEBI" id="CHEBI:15378"/>
        <dbReference type="ChEBI" id="CHEBI:30616"/>
        <dbReference type="ChEBI" id="CHEBI:33019"/>
        <dbReference type="ChEBI" id="CHEBI:57926"/>
        <dbReference type="ChEBI" id="CHEBI:78442"/>
        <dbReference type="ChEBI" id="CHEBI:78534"/>
        <dbReference type="ChEBI" id="CHEBI:456215"/>
        <dbReference type="EC" id="6.1.1.3"/>
    </reaction>
</comment>
<dbReference type="InterPro" id="IPR006195">
    <property type="entry name" value="aa-tRNA-synth_II"/>
</dbReference>
<comment type="caution">
    <text evidence="13">Lacks conserved residue(s) required for the propagation of feature annotation.</text>
</comment>
<dbReference type="PANTHER" id="PTHR11451:SF44">
    <property type="entry name" value="THREONINE--TRNA LIGASE, CHLOROPLASTIC_MITOCHONDRIAL 2"/>
    <property type="match status" value="1"/>
</dbReference>
<evidence type="ECO:0000256" key="4">
    <source>
        <dbReference type="ARBA" id="ARBA00022598"/>
    </source>
</evidence>
<evidence type="ECO:0000256" key="13">
    <source>
        <dbReference type="HAMAP-Rule" id="MF_00184"/>
    </source>
</evidence>
<dbReference type="Pfam" id="PF02824">
    <property type="entry name" value="TGS"/>
    <property type="match status" value="1"/>
</dbReference>
<reference evidence="16" key="1">
    <citation type="submission" date="2024-05" db="EMBL/GenBank/DDBJ databases">
        <title>Isolation and characterization of Sporomusa carbonis sp. nov., a carboxydotrophic hydrogenogen in the genus of Sporomusa isolated from a charcoal burning pile.</title>
        <authorList>
            <person name="Boeer T."/>
            <person name="Rosenbaum F."/>
            <person name="Eysell L."/>
            <person name="Mueller V."/>
            <person name="Daniel R."/>
            <person name="Poehlein A."/>
        </authorList>
    </citation>
    <scope>NUCLEOTIDE SEQUENCE [LARGE SCALE GENOMIC DNA]</scope>
    <source>
        <strain evidence="16">DSM 3132</strain>
    </source>
</reference>
<dbReference type="CDD" id="cd00860">
    <property type="entry name" value="ThrRS_anticodon"/>
    <property type="match status" value="1"/>
</dbReference>
<accession>A0ABZ3J436</accession>
<evidence type="ECO:0000256" key="2">
    <source>
        <dbReference type="ARBA" id="ARBA00022490"/>
    </source>
</evidence>
<feature type="domain" description="TGS" evidence="15">
    <location>
        <begin position="1"/>
        <end position="63"/>
    </location>
</feature>
<dbReference type="EMBL" id="CP155571">
    <property type="protein sequence ID" value="XFO72960.1"/>
    <property type="molecule type" value="Genomic_DNA"/>
</dbReference>
<dbReference type="SUPFAM" id="SSF55681">
    <property type="entry name" value="Class II aaRS and biotin synthetases"/>
    <property type="match status" value="1"/>
</dbReference>
<dbReference type="Gene3D" id="3.40.50.800">
    <property type="entry name" value="Anticodon-binding domain"/>
    <property type="match status" value="1"/>
</dbReference>
<keyword evidence="9 13" id="KW-0694">RNA-binding</keyword>
<dbReference type="SUPFAM" id="SSF52954">
    <property type="entry name" value="Class II aaRS ABD-related"/>
    <property type="match status" value="1"/>
</dbReference>
<dbReference type="InterPro" id="IPR004095">
    <property type="entry name" value="TGS"/>
</dbReference>
<dbReference type="InterPro" id="IPR018163">
    <property type="entry name" value="Thr/Ala-tRNA-synth_IIc_edit"/>
</dbReference>
<keyword evidence="10 13" id="KW-0648">Protein biosynthesis</keyword>
<dbReference type="InterPro" id="IPR012947">
    <property type="entry name" value="tRNA_SAD"/>
</dbReference>
<keyword evidence="6 13" id="KW-0547">Nucleotide-binding</keyword>
<dbReference type="CDD" id="cd00771">
    <property type="entry name" value="ThrRS_core"/>
    <property type="match status" value="1"/>
</dbReference>
<dbReference type="Pfam" id="PF03129">
    <property type="entry name" value="HGTP_anticodon"/>
    <property type="match status" value="1"/>
</dbReference>
<comment type="cofactor">
    <cofactor evidence="13">
        <name>Zn(2+)</name>
        <dbReference type="ChEBI" id="CHEBI:29105"/>
    </cofactor>
    <text evidence="13">Binds 1 zinc ion per subunit.</text>
</comment>
<evidence type="ECO:0000256" key="6">
    <source>
        <dbReference type="ARBA" id="ARBA00022741"/>
    </source>
</evidence>
<dbReference type="InterPro" id="IPR033728">
    <property type="entry name" value="ThrRS_core"/>
</dbReference>
<keyword evidence="11 13" id="KW-0030">Aminoacyl-tRNA synthetase</keyword>
<evidence type="ECO:0000313" key="17">
    <source>
        <dbReference type="Proteomes" id="UP000216052"/>
    </source>
</evidence>
<evidence type="ECO:0000259" key="15">
    <source>
        <dbReference type="PROSITE" id="PS51880"/>
    </source>
</evidence>
<feature type="binding site" evidence="13">
    <location>
        <position position="335"/>
    </location>
    <ligand>
        <name>Zn(2+)</name>
        <dbReference type="ChEBI" id="CHEBI:29105"/>
        <note>catalytic</note>
    </ligand>
</feature>
<dbReference type="Gene3D" id="3.30.54.20">
    <property type="match status" value="1"/>
</dbReference>
<evidence type="ECO:0000256" key="11">
    <source>
        <dbReference type="ARBA" id="ARBA00023146"/>
    </source>
</evidence>
<keyword evidence="8 13" id="KW-0067">ATP-binding</keyword>
<dbReference type="Gene3D" id="3.30.980.10">
    <property type="entry name" value="Threonyl-trna Synthetase, Chain A, domain 2"/>
    <property type="match status" value="1"/>
</dbReference>
<comment type="subcellular location">
    <subcellularLocation>
        <location evidence="13">Cytoplasm</location>
    </subcellularLocation>
</comment>
<dbReference type="PROSITE" id="PS51880">
    <property type="entry name" value="TGS"/>
    <property type="match status" value="1"/>
</dbReference>
<dbReference type="InterPro" id="IPR002320">
    <property type="entry name" value="Thr-tRNA-ligase_IIa"/>
</dbReference>
<dbReference type="RefSeq" id="WP_093794644.1">
    <property type="nucleotide sequence ID" value="NZ_CP155571.1"/>
</dbReference>
<dbReference type="InterPro" id="IPR045864">
    <property type="entry name" value="aa-tRNA-synth_II/BPL/LPL"/>
</dbReference>
<feature type="binding site" evidence="13">
    <location>
        <position position="511"/>
    </location>
    <ligand>
        <name>Zn(2+)</name>
        <dbReference type="ChEBI" id="CHEBI:29105"/>
        <note>catalytic</note>
    </ligand>
</feature>
<dbReference type="InterPro" id="IPR012675">
    <property type="entry name" value="Beta-grasp_dom_sf"/>
</dbReference>
<dbReference type="Pfam" id="PF07973">
    <property type="entry name" value="tRNA_SAD"/>
    <property type="match status" value="1"/>
</dbReference>
<dbReference type="NCBIfam" id="TIGR00418">
    <property type="entry name" value="thrS"/>
    <property type="match status" value="1"/>
</dbReference>
<dbReference type="SUPFAM" id="SSF81271">
    <property type="entry name" value="TGS-like"/>
    <property type="match status" value="1"/>
</dbReference>
<keyword evidence="17" id="KW-1185">Reference proteome</keyword>
<keyword evidence="7 13" id="KW-0862">Zinc</keyword>
<dbReference type="InterPro" id="IPR036621">
    <property type="entry name" value="Anticodon-bd_dom_sf"/>
</dbReference>
<name>A0ABZ3J436_SPOA4</name>
<dbReference type="EC" id="6.1.1.3" evidence="13"/>
<evidence type="ECO:0000256" key="8">
    <source>
        <dbReference type="ARBA" id="ARBA00022840"/>
    </source>
</evidence>
<keyword evidence="2 13" id="KW-0963">Cytoplasm</keyword>
<evidence type="ECO:0000256" key="7">
    <source>
        <dbReference type="ARBA" id="ARBA00022833"/>
    </source>
</evidence>
<dbReference type="Gene3D" id="3.10.20.30">
    <property type="match status" value="1"/>
</dbReference>
<dbReference type="SMART" id="SM00863">
    <property type="entry name" value="tRNA_SAD"/>
    <property type="match status" value="1"/>
</dbReference>
<dbReference type="CDD" id="cd01667">
    <property type="entry name" value="TGS_ThrRS"/>
    <property type="match status" value="1"/>
</dbReference>
<dbReference type="Gene3D" id="3.30.930.10">
    <property type="entry name" value="Bira Bifunctional Protein, Domain 2"/>
    <property type="match status" value="1"/>
</dbReference>
<dbReference type="PROSITE" id="PS50862">
    <property type="entry name" value="AA_TRNA_LIGASE_II"/>
    <property type="match status" value="1"/>
</dbReference>
<gene>
    <name evidence="16" type="primary">thrZ</name>
    <name evidence="13" type="synonym">thrS</name>
    <name evidence="16" type="ORF">SPACI_030140</name>
</gene>
<proteinExistence type="inferred from homology"/>
<protein>
    <recommendedName>
        <fullName evidence="13">Threonine--tRNA ligase</fullName>
        <ecNumber evidence="13">6.1.1.3</ecNumber>
    </recommendedName>
    <alternativeName>
        <fullName evidence="13">Threonyl-tRNA synthetase</fullName>
        <shortName evidence="13">ThrRS</shortName>
    </alternativeName>
</protein>
<feature type="binding site" evidence="13">
    <location>
        <position position="386"/>
    </location>
    <ligand>
        <name>Zn(2+)</name>
        <dbReference type="ChEBI" id="CHEBI:29105"/>
        <note>catalytic</note>
    </ligand>
</feature>
<dbReference type="GO" id="GO:0004829">
    <property type="term" value="F:threonine-tRNA ligase activity"/>
    <property type="evidence" value="ECO:0007669"/>
    <property type="project" value="UniProtKB-EC"/>
</dbReference>
<dbReference type="InterPro" id="IPR002314">
    <property type="entry name" value="aa-tRNA-synt_IIb"/>
</dbReference>
<dbReference type="Proteomes" id="UP000216052">
    <property type="component" value="Chromosome"/>
</dbReference>
<evidence type="ECO:0000256" key="10">
    <source>
        <dbReference type="ARBA" id="ARBA00022917"/>
    </source>
</evidence>
<evidence type="ECO:0000313" key="16">
    <source>
        <dbReference type="EMBL" id="XFO72960.1"/>
    </source>
</evidence>
<comment type="similarity">
    <text evidence="1 13">Belongs to the class-II aminoacyl-tRNA synthetase family.</text>
</comment>
<keyword evidence="3 13" id="KW-0820">tRNA-binding</keyword>
<dbReference type="HAMAP" id="MF_00184">
    <property type="entry name" value="Thr_tRNA_synth"/>
    <property type="match status" value="1"/>
</dbReference>
<evidence type="ECO:0000256" key="1">
    <source>
        <dbReference type="ARBA" id="ARBA00008226"/>
    </source>
</evidence>
<evidence type="ECO:0000256" key="12">
    <source>
        <dbReference type="ARBA" id="ARBA00049515"/>
    </source>
</evidence>
<sequence>MGKIKMTLKDGAAREVEMGITLAEAAKSISRNLEKTALVAKVDGQVVDLATKLEKDAAVEFLTFEDEEGKAALRHTSSHILAQAVKRLYDDVKLGIGPSIANGFYYDFDTPHTFTPEDLGKIQTEMEKIVKENLTLERITVSRDEAIKLFNEQGEGYKQELIHDLPLDAEISLYKQGDFVDLCAGPHVPSTGRVKAIKLQNIAGAYWRGDEKRKMLQRIYGTSFEKKADLDAYITMMEEAAKRDHRKLGRELDLFSIQEEGPGFPFFHPKGMVIRNELENFWRKIHVKYGYQEIKTPIILHQKLWQQSGHWDHYRENMYFTKIDGEGYAVKPMNCPGGILVYRTQHHSYRDLPLRTCELGLVHRHEISGALHGLMRVRSFTQDDAHIFMLPSQIKAEIKKVIELFNTVYSVFGLSYHAELSTKPEKAMGSDEVWETATNALKEALEELKMPFKINPGDGAFYGPKIDFHLKDSIGRTWQCGTIQLDMLMPEKFDLNYIGEDGLKHRPVMIHRVAYGSLERFIGILIEHFAGAFPIWLAPVQVKILPISERHADYAKEIAQIMRDKDIRAEVDERNEKIGYKIREGQLEKVPYMLVVGDKETETRTVAVRKRGQGDIGAMPIDRFMTTALAEIGSKN</sequence>
<dbReference type="PRINTS" id="PR01047">
    <property type="entry name" value="TRNASYNTHTHR"/>
</dbReference>
<comment type="subunit">
    <text evidence="13">Homodimer.</text>
</comment>
<evidence type="ECO:0000256" key="3">
    <source>
        <dbReference type="ARBA" id="ARBA00022555"/>
    </source>
</evidence>
<feature type="domain" description="Aminoacyl-transfer RNA synthetases class-II family profile" evidence="14">
    <location>
        <begin position="268"/>
        <end position="534"/>
    </location>
</feature>
<dbReference type="InterPro" id="IPR047246">
    <property type="entry name" value="ThrRS_anticodon"/>
</dbReference>
<dbReference type="InterPro" id="IPR012676">
    <property type="entry name" value="TGS-like"/>
</dbReference>
<dbReference type="InterPro" id="IPR004154">
    <property type="entry name" value="Anticodon-bd"/>
</dbReference>
<keyword evidence="4 13" id="KW-0436">Ligase</keyword>
<dbReference type="PANTHER" id="PTHR11451">
    <property type="entry name" value="THREONINE-TRNA LIGASE"/>
    <property type="match status" value="1"/>
</dbReference>
<evidence type="ECO:0000259" key="14">
    <source>
        <dbReference type="PROSITE" id="PS50862"/>
    </source>
</evidence>
<dbReference type="Pfam" id="PF00587">
    <property type="entry name" value="tRNA-synt_2b"/>
    <property type="match status" value="1"/>
</dbReference>
<keyword evidence="5 13" id="KW-0479">Metal-binding</keyword>
<organism evidence="16 17">
    <name type="scientific">Sporomusa acidovorans (strain ATCC 49682 / DSM 3132 / Mol)</name>
    <dbReference type="NCBI Taxonomy" id="1123286"/>
    <lineage>
        <taxon>Bacteria</taxon>
        <taxon>Bacillati</taxon>
        <taxon>Bacillota</taxon>
        <taxon>Negativicutes</taxon>
        <taxon>Selenomonadales</taxon>
        <taxon>Sporomusaceae</taxon>
        <taxon>Sporomusa</taxon>
    </lineage>
</organism>
<evidence type="ECO:0000256" key="9">
    <source>
        <dbReference type="ARBA" id="ARBA00022884"/>
    </source>
</evidence>
<dbReference type="SUPFAM" id="SSF55186">
    <property type="entry name" value="ThrRS/AlaRS common domain"/>
    <property type="match status" value="1"/>
</dbReference>